<reference evidence="3 4" key="1">
    <citation type="submission" date="2015-01" db="EMBL/GenBank/DDBJ databases">
        <title>Evolution of Trichinella species and genotypes.</title>
        <authorList>
            <person name="Korhonen P.K."/>
            <person name="Edoardo P."/>
            <person name="Giuseppe L.R."/>
            <person name="Gasser R.B."/>
        </authorList>
    </citation>
    <scope>NUCLEOTIDE SEQUENCE [LARGE SCALE GENOMIC DNA]</scope>
    <source>
        <strain evidence="3">ISS1029</strain>
    </source>
</reference>
<evidence type="ECO:0000313" key="3">
    <source>
        <dbReference type="EMBL" id="KRZ18065.1"/>
    </source>
</evidence>
<feature type="compositionally biased region" description="Basic residues" evidence="1">
    <location>
        <begin position="71"/>
        <end position="93"/>
    </location>
</feature>
<protein>
    <submittedName>
        <fullName evidence="3">Uncharacterized protein</fullName>
    </submittedName>
</protein>
<accession>A0A0V1I5C4</accession>
<dbReference type="AlphaFoldDB" id="A0A0V1I5C4"/>
<dbReference type="EMBL" id="JYDP01000004">
    <property type="protein sequence ID" value="KRZ18065.1"/>
    <property type="molecule type" value="Genomic_DNA"/>
</dbReference>
<keyword evidence="4" id="KW-1185">Reference proteome</keyword>
<evidence type="ECO:0000313" key="4">
    <source>
        <dbReference type="Proteomes" id="UP000055024"/>
    </source>
</evidence>
<feature type="chain" id="PRO_5006879692" evidence="2">
    <location>
        <begin position="23"/>
        <end position="113"/>
    </location>
</feature>
<dbReference type="Proteomes" id="UP000055024">
    <property type="component" value="Unassembled WGS sequence"/>
</dbReference>
<evidence type="ECO:0000256" key="1">
    <source>
        <dbReference type="SAM" id="MobiDB-lite"/>
    </source>
</evidence>
<comment type="caution">
    <text evidence="3">The sequence shown here is derived from an EMBL/GenBank/DDBJ whole genome shotgun (WGS) entry which is preliminary data.</text>
</comment>
<keyword evidence="2" id="KW-0732">Signal</keyword>
<name>A0A0V1I5C4_9BILA</name>
<sequence length="113" mass="12343">MSRFSLIALAFVAVLFLLDVESKKVSKTKEIEEKPIGEEVEAVDEPKKPSKGKKFLKSAKKAAVKAGKATKKAAVKAGKTTKKAAVKGKKAVSKKMQERKEKKQSKEAKAKKE</sequence>
<evidence type="ECO:0000256" key="2">
    <source>
        <dbReference type="SAM" id="SignalP"/>
    </source>
</evidence>
<feature type="region of interest" description="Disordered" evidence="1">
    <location>
        <begin position="71"/>
        <end position="113"/>
    </location>
</feature>
<proteinExistence type="predicted"/>
<gene>
    <name evidence="3" type="ORF">T11_11069</name>
</gene>
<organism evidence="3 4">
    <name type="scientific">Trichinella zimbabwensis</name>
    <dbReference type="NCBI Taxonomy" id="268475"/>
    <lineage>
        <taxon>Eukaryota</taxon>
        <taxon>Metazoa</taxon>
        <taxon>Ecdysozoa</taxon>
        <taxon>Nematoda</taxon>
        <taxon>Enoplea</taxon>
        <taxon>Dorylaimia</taxon>
        <taxon>Trichinellida</taxon>
        <taxon>Trichinellidae</taxon>
        <taxon>Trichinella</taxon>
    </lineage>
</organism>
<feature type="signal peptide" evidence="2">
    <location>
        <begin position="1"/>
        <end position="22"/>
    </location>
</feature>
<feature type="compositionally biased region" description="Basic and acidic residues" evidence="1">
    <location>
        <begin position="95"/>
        <end position="113"/>
    </location>
</feature>